<evidence type="ECO:0000313" key="3">
    <source>
        <dbReference type="Proteomes" id="UP000011115"/>
    </source>
</evidence>
<dbReference type="InterPro" id="IPR003245">
    <property type="entry name" value="Phytocyanin_dom"/>
</dbReference>
<dbReference type="Proteomes" id="UP000011115">
    <property type="component" value="Unassembled WGS sequence"/>
</dbReference>
<reference evidence="3" key="1">
    <citation type="journal article" date="2011" name="Nature">
        <title>Genome sequence and analysis of the tuber crop potato.</title>
        <authorList>
            <consortium name="The Potato Genome Sequencing Consortium"/>
        </authorList>
    </citation>
    <scope>NUCLEOTIDE SEQUENCE [LARGE SCALE GENOMIC DNA]</scope>
    <source>
        <strain evidence="3">cv. DM1-3 516 R44</strain>
    </source>
</reference>
<dbReference type="PANTHER" id="PTHR33021:SF478">
    <property type="entry name" value="EARLY NODULIN-LIKE PROTEIN 1"/>
    <property type="match status" value="1"/>
</dbReference>
<evidence type="ECO:0000313" key="2">
    <source>
        <dbReference type="EnsemblPlants" id="PGSC0003DMT400094587"/>
    </source>
</evidence>
<dbReference type="SUPFAM" id="SSF49503">
    <property type="entry name" value="Cupredoxins"/>
    <property type="match status" value="1"/>
</dbReference>
<dbReference type="Gene3D" id="2.60.40.420">
    <property type="entry name" value="Cupredoxins - blue copper proteins"/>
    <property type="match status" value="1"/>
</dbReference>
<dbReference type="PaxDb" id="4113-PGSC0003DMT400094587"/>
<proteinExistence type="predicted"/>
<protein>
    <submittedName>
        <fullName evidence="2">Early nodulin-like 2 predicted GPI-anchored protein</fullName>
    </submittedName>
</protein>
<reference evidence="2" key="2">
    <citation type="submission" date="2015-06" db="UniProtKB">
        <authorList>
            <consortium name="EnsemblPlants"/>
        </authorList>
    </citation>
    <scope>IDENTIFICATION</scope>
    <source>
        <strain evidence="2">DM1-3 516 R44</strain>
    </source>
</reference>
<dbReference type="GO" id="GO:0009055">
    <property type="term" value="F:electron transfer activity"/>
    <property type="evidence" value="ECO:0007669"/>
    <property type="project" value="InterPro"/>
</dbReference>
<name>M1DUF6_SOLTU</name>
<dbReference type="InterPro" id="IPR008972">
    <property type="entry name" value="Cupredoxin"/>
</dbReference>
<accession>M1DUF6</accession>
<dbReference type="GO" id="GO:0005886">
    <property type="term" value="C:plasma membrane"/>
    <property type="evidence" value="ECO:0000318"/>
    <property type="project" value="GO_Central"/>
</dbReference>
<feature type="domain" description="Phytocyanin" evidence="1">
    <location>
        <begin position="1"/>
        <end position="89"/>
    </location>
</feature>
<dbReference type="Pfam" id="PF02298">
    <property type="entry name" value="Cu_bind_like"/>
    <property type="match status" value="1"/>
</dbReference>
<dbReference type="InterPro" id="IPR039391">
    <property type="entry name" value="Phytocyanin-like"/>
</dbReference>
<dbReference type="HOGENOM" id="CLU_1879064_0_0_1"/>
<dbReference type="OMA" id="PIVILDH"/>
<dbReference type="Gramene" id="PGSC0003DMT400094587">
    <property type="protein sequence ID" value="PGSC0003DMT400094587"/>
    <property type="gene ID" value="PGSC0003DMG400044158"/>
</dbReference>
<dbReference type="PANTHER" id="PTHR33021">
    <property type="entry name" value="BLUE COPPER PROTEIN"/>
    <property type="match status" value="1"/>
</dbReference>
<evidence type="ECO:0000259" key="1">
    <source>
        <dbReference type="PROSITE" id="PS51485"/>
    </source>
</evidence>
<dbReference type="AlphaFoldDB" id="M1DUF6"/>
<organism evidence="2 3">
    <name type="scientific">Solanum tuberosum</name>
    <name type="common">Potato</name>
    <dbReference type="NCBI Taxonomy" id="4113"/>
    <lineage>
        <taxon>Eukaryota</taxon>
        <taxon>Viridiplantae</taxon>
        <taxon>Streptophyta</taxon>
        <taxon>Embryophyta</taxon>
        <taxon>Tracheophyta</taxon>
        <taxon>Spermatophyta</taxon>
        <taxon>Magnoliopsida</taxon>
        <taxon>eudicotyledons</taxon>
        <taxon>Gunneridae</taxon>
        <taxon>Pentapetalae</taxon>
        <taxon>asterids</taxon>
        <taxon>lamiids</taxon>
        <taxon>Solanales</taxon>
        <taxon>Solanaceae</taxon>
        <taxon>Solanoideae</taxon>
        <taxon>Solaneae</taxon>
        <taxon>Solanum</taxon>
    </lineage>
</organism>
<dbReference type="EnsemblPlants" id="PGSC0003DMT400094587">
    <property type="protein sequence ID" value="PGSC0003DMT400094587"/>
    <property type="gene ID" value="PGSC0003DMG400044158"/>
</dbReference>
<keyword evidence="3" id="KW-1185">Reference proteome</keyword>
<dbReference type="PROSITE" id="PS51485">
    <property type="entry name" value="PHYTOCYANIN"/>
    <property type="match status" value="1"/>
</dbReference>
<dbReference type="InParanoid" id="M1DUF6"/>
<sequence length="136" mass="15190">MESVGPDGKTGSFSSSNEPRAVFKFELGSNSALFVYKEYYYNCNKEDPIVILDHVDSRFTFHGPGTFSFISGHEDNCEKGQKLMIVVLSPNHTKAQEAQTSLSPTPAESVGQFYYPPRFRLNRVQQGSFLGVLELV</sequence>